<feature type="domain" description="Reverse transcriptase Ty1/copia-type" evidence="1">
    <location>
        <begin position="2"/>
        <end position="63"/>
    </location>
</feature>
<proteinExistence type="predicted"/>
<dbReference type="PANTHER" id="PTHR11439">
    <property type="entry name" value="GAG-POL-RELATED RETROTRANSPOSON"/>
    <property type="match status" value="1"/>
</dbReference>
<accession>A0A3Q7EHE9</accession>
<dbReference type="Gramene" id="Solyc01g079503.1.1">
    <property type="protein sequence ID" value="Solyc01g079503.1.1"/>
    <property type="gene ID" value="Solyc01g079503.1"/>
</dbReference>
<evidence type="ECO:0000313" key="2">
    <source>
        <dbReference type="EnsemblPlants" id="Solyc01g079503.1.1"/>
    </source>
</evidence>
<protein>
    <recommendedName>
        <fullName evidence="1">Reverse transcriptase Ty1/copia-type domain-containing protein</fullName>
    </recommendedName>
</protein>
<dbReference type="AlphaFoldDB" id="A0A3Q7EHE9"/>
<dbReference type="InParanoid" id="A0A3Q7EHE9"/>
<organism evidence="2">
    <name type="scientific">Solanum lycopersicum</name>
    <name type="common">Tomato</name>
    <name type="synonym">Lycopersicon esculentum</name>
    <dbReference type="NCBI Taxonomy" id="4081"/>
    <lineage>
        <taxon>Eukaryota</taxon>
        <taxon>Viridiplantae</taxon>
        <taxon>Streptophyta</taxon>
        <taxon>Embryophyta</taxon>
        <taxon>Tracheophyta</taxon>
        <taxon>Spermatophyta</taxon>
        <taxon>Magnoliopsida</taxon>
        <taxon>eudicotyledons</taxon>
        <taxon>Gunneridae</taxon>
        <taxon>Pentapetalae</taxon>
        <taxon>asterids</taxon>
        <taxon>lamiids</taxon>
        <taxon>Solanales</taxon>
        <taxon>Solanaceae</taxon>
        <taxon>Solanoideae</taxon>
        <taxon>Solaneae</taxon>
        <taxon>Solanum</taxon>
        <taxon>Solanum subgen. Lycopersicon</taxon>
    </lineage>
</organism>
<dbReference type="EnsemblPlants" id="Solyc01g079503.1.1">
    <property type="protein sequence ID" value="Solyc01g079503.1.1"/>
    <property type="gene ID" value="Solyc01g079503.1"/>
</dbReference>
<dbReference type="STRING" id="4081.A0A3Q7EHE9"/>
<evidence type="ECO:0000259" key="1">
    <source>
        <dbReference type="Pfam" id="PF07727"/>
    </source>
</evidence>
<dbReference type="PANTHER" id="PTHR11439:SF499">
    <property type="entry name" value="PPC DOMAIN-CONTAINING PROTEIN"/>
    <property type="match status" value="1"/>
</dbReference>
<dbReference type="Pfam" id="PF07727">
    <property type="entry name" value="RVT_2"/>
    <property type="match status" value="1"/>
</dbReference>
<keyword evidence="3" id="KW-1185">Reference proteome</keyword>
<sequence>MTQDTKEALQTAFKINDMRELRYFLGIEFARSKDGILMHQRKYDLELVADMGLAGAKPVTTPMPQNRKLTTAEFDQHIPPAHEDQSLRSHTEAALRLIRYVKYATGLGILMLATSDDHLKAMGLPPFLWKSKKQATVSRNSAEAEYWAMVSSDAEIA</sequence>
<dbReference type="Proteomes" id="UP000004994">
    <property type="component" value="Chromosome 1"/>
</dbReference>
<reference evidence="2" key="1">
    <citation type="journal article" date="2012" name="Nature">
        <title>The tomato genome sequence provides insights into fleshy fruit evolution.</title>
        <authorList>
            <consortium name="Tomato Genome Consortium"/>
        </authorList>
    </citation>
    <scope>NUCLEOTIDE SEQUENCE [LARGE SCALE GENOMIC DNA]</scope>
    <source>
        <strain evidence="2">cv. Heinz 1706</strain>
    </source>
</reference>
<dbReference type="InterPro" id="IPR013103">
    <property type="entry name" value="RVT_2"/>
</dbReference>
<evidence type="ECO:0000313" key="3">
    <source>
        <dbReference type="Proteomes" id="UP000004994"/>
    </source>
</evidence>
<reference evidence="2" key="2">
    <citation type="submission" date="2019-01" db="UniProtKB">
        <authorList>
            <consortium name="EnsemblPlants"/>
        </authorList>
    </citation>
    <scope>IDENTIFICATION</scope>
    <source>
        <strain evidence="2">cv. Heinz 1706</strain>
    </source>
</reference>
<name>A0A3Q7EHE9_SOLLC</name>